<dbReference type="SUPFAM" id="SSF46955">
    <property type="entry name" value="Putative DNA-binding domain"/>
    <property type="match status" value="1"/>
</dbReference>
<feature type="domain" description="Helix-turn-helix" evidence="1">
    <location>
        <begin position="8"/>
        <end position="54"/>
    </location>
</feature>
<dbReference type="Gene3D" id="1.10.10.10">
    <property type="entry name" value="Winged helix-like DNA-binding domain superfamily/Winged helix DNA-binding domain"/>
    <property type="match status" value="1"/>
</dbReference>
<dbReference type="OrthoDB" id="9805928at2"/>
<keyword evidence="3" id="KW-1185">Reference proteome</keyword>
<dbReference type="InterPro" id="IPR036388">
    <property type="entry name" value="WH-like_DNA-bd_sf"/>
</dbReference>
<gene>
    <name evidence="2" type="ORF">BU251_03280</name>
</gene>
<sequence>MVYHLEILEAKEVADYLHLHIFTVHKLARQGILPAFKIGHGWRFRKAALDKWIRLREGRERQRRPVKAPLKKGVFY</sequence>
<protein>
    <recommendedName>
        <fullName evidence="1">Helix-turn-helix domain-containing protein</fullName>
    </recommendedName>
</protein>
<name>A0A410P3W5_VELA1</name>
<dbReference type="NCBIfam" id="TIGR01764">
    <property type="entry name" value="excise"/>
    <property type="match status" value="1"/>
</dbReference>
<dbReference type="InterPro" id="IPR010093">
    <property type="entry name" value="SinI_DNA-bd"/>
</dbReference>
<organism evidence="2 3">
    <name type="scientific">Velamenicoccus archaeovorus</name>
    <dbReference type="NCBI Taxonomy" id="1930593"/>
    <lineage>
        <taxon>Bacteria</taxon>
        <taxon>Pseudomonadati</taxon>
        <taxon>Candidatus Omnitrophota</taxon>
        <taxon>Candidatus Velamenicoccus</taxon>
    </lineage>
</organism>
<dbReference type="InterPro" id="IPR041657">
    <property type="entry name" value="HTH_17"/>
</dbReference>
<dbReference type="AlphaFoldDB" id="A0A410P3W5"/>
<dbReference type="GO" id="GO:0003677">
    <property type="term" value="F:DNA binding"/>
    <property type="evidence" value="ECO:0007669"/>
    <property type="project" value="InterPro"/>
</dbReference>
<evidence type="ECO:0000313" key="2">
    <source>
        <dbReference type="EMBL" id="QAT16823.1"/>
    </source>
</evidence>
<dbReference type="InterPro" id="IPR009061">
    <property type="entry name" value="DNA-bd_dom_put_sf"/>
</dbReference>
<accession>A0A410P3W5</accession>
<dbReference type="Pfam" id="PF12728">
    <property type="entry name" value="HTH_17"/>
    <property type="match status" value="1"/>
</dbReference>
<evidence type="ECO:0000259" key="1">
    <source>
        <dbReference type="Pfam" id="PF12728"/>
    </source>
</evidence>
<dbReference type="KEGG" id="vai:BU251_03280"/>
<dbReference type="RefSeq" id="WP_128699463.1">
    <property type="nucleotide sequence ID" value="NZ_CP019384.1"/>
</dbReference>
<reference evidence="2 3" key="1">
    <citation type="submission" date="2017-01" db="EMBL/GenBank/DDBJ databases">
        <title>First insights into the biology of 'candidatus Vampirococcus archaeovorus'.</title>
        <authorList>
            <person name="Kizina J."/>
            <person name="Jordan S."/>
            <person name="Stueber K."/>
            <person name="Reinhardt R."/>
            <person name="Harder J."/>
        </authorList>
    </citation>
    <scope>NUCLEOTIDE SEQUENCE [LARGE SCALE GENOMIC DNA]</scope>
    <source>
        <strain evidence="2 3">LiM</strain>
    </source>
</reference>
<dbReference type="Proteomes" id="UP000287243">
    <property type="component" value="Chromosome"/>
</dbReference>
<proteinExistence type="predicted"/>
<evidence type="ECO:0000313" key="3">
    <source>
        <dbReference type="Proteomes" id="UP000287243"/>
    </source>
</evidence>
<dbReference type="EMBL" id="CP019384">
    <property type="protein sequence ID" value="QAT16823.1"/>
    <property type="molecule type" value="Genomic_DNA"/>
</dbReference>